<dbReference type="Proteomes" id="UP000637720">
    <property type="component" value="Unassembled WGS sequence"/>
</dbReference>
<accession>A0A8J3B2J6</accession>
<dbReference type="PANTHER" id="PTHR30055:SF195">
    <property type="entry name" value="FATTY ACID METABOLISM REGULATOR PROTEIN"/>
    <property type="match status" value="1"/>
</dbReference>
<evidence type="ECO:0000259" key="3">
    <source>
        <dbReference type="PROSITE" id="PS50977"/>
    </source>
</evidence>
<comment type="caution">
    <text evidence="4">The sequence shown here is derived from an EMBL/GenBank/DDBJ whole genome shotgun (WGS) entry which is preliminary data.</text>
</comment>
<dbReference type="RefSeq" id="WP_188816509.1">
    <property type="nucleotide sequence ID" value="NZ_BMOF01000001.1"/>
</dbReference>
<sequence>MAKRTGDKYQAIIDAAVRVIAKHGYHNAQVAKIAREANVADGTIYLYFRNKDDVLISVFREKMGEFIHATRARLDQVPTAEEKLRELIRMHLSQLAQNWDMAVVTQIELRQSNPVVRTEIRETLRQYYRLIEDVVRQGMAEGVFRRDVDVRTIRMMIFGTLDETATSWVMKKGKFDLLAQVDPIHRLLLSALRKSEQREEETA</sequence>
<dbReference type="SUPFAM" id="SSF46689">
    <property type="entry name" value="Homeodomain-like"/>
    <property type="match status" value="1"/>
</dbReference>
<proteinExistence type="predicted"/>
<dbReference type="EMBL" id="BMOF01000001">
    <property type="protein sequence ID" value="GGJ91258.1"/>
    <property type="molecule type" value="Genomic_DNA"/>
</dbReference>
<keyword evidence="5" id="KW-1185">Reference proteome</keyword>
<dbReference type="Pfam" id="PF08359">
    <property type="entry name" value="TetR_C_4"/>
    <property type="match status" value="1"/>
</dbReference>
<dbReference type="SUPFAM" id="SSF48498">
    <property type="entry name" value="Tetracyclin repressor-like, C-terminal domain"/>
    <property type="match status" value="1"/>
</dbReference>
<dbReference type="InterPro" id="IPR001647">
    <property type="entry name" value="HTH_TetR"/>
</dbReference>
<keyword evidence="1 2" id="KW-0238">DNA-binding</keyword>
<dbReference type="InterPro" id="IPR050109">
    <property type="entry name" value="HTH-type_TetR-like_transc_reg"/>
</dbReference>
<evidence type="ECO:0000313" key="5">
    <source>
        <dbReference type="Proteomes" id="UP000637720"/>
    </source>
</evidence>
<reference evidence="4" key="1">
    <citation type="journal article" date="2014" name="Int. J. Syst. Evol. Microbiol.">
        <title>Complete genome sequence of Corynebacterium casei LMG S-19264T (=DSM 44701T), isolated from a smear-ripened cheese.</title>
        <authorList>
            <consortium name="US DOE Joint Genome Institute (JGI-PGF)"/>
            <person name="Walter F."/>
            <person name="Albersmeier A."/>
            <person name="Kalinowski J."/>
            <person name="Ruckert C."/>
        </authorList>
    </citation>
    <scope>NUCLEOTIDE SEQUENCE</scope>
    <source>
        <strain evidence="4">JCM 14719</strain>
    </source>
</reference>
<evidence type="ECO:0000256" key="2">
    <source>
        <dbReference type="PROSITE-ProRule" id="PRU00335"/>
    </source>
</evidence>
<gene>
    <name evidence="4" type="primary">tetR</name>
    <name evidence="4" type="ORF">GCM10007043_01170</name>
</gene>
<feature type="domain" description="HTH tetR-type" evidence="3">
    <location>
        <begin position="6"/>
        <end position="66"/>
    </location>
</feature>
<evidence type="ECO:0000256" key="1">
    <source>
        <dbReference type="ARBA" id="ARBA00023125"/>
    </source>
</evidence>
<feature type="DNA-binding region" description="H-T-H motif" evidence="2">
    <location>
        <begin position="29"/>
        <end position="48"/>
    </location>
</feature>
<protein>
    <submittedName>
        <fullName evidence="4">Transcriptional regulator</fullName>
    </submittedName>
</protein>
<dbReference type="PROSITE" id="PS50977">
    <property type="entry name" value="HTH_TETR_2"/>
    <property type="match status" value="1"/>
</dbReference>
<evidence type="ECO:0000313" key="4">
    <source>
        <dbReference type="EMBL" id="GGJ91258.1"/>
    </source>
</evidence>
<dbReference type="PRINTS" id="PR00455">
    <property type="entry name" value="HTHTETR"/>
</dbReference>
<dbReference type="Gene3D" id="1.10.10.60">
    <property type="entry name" value="Homeodomain-like"/>
    <property type="match status" value="1"/>
</dbReference>
<dbReference type="PANTHER" id="PTHR30055">
    <property type="entry name" value="HTH-TYPE TRANSCRIPTIONAL REGULATOR RUTR"/>
    <property type="match status" value="1"/>
</dbReference>
<dbReference type="GO" id="GO:0003700">
    <property type="term" value="F:DNA-binding transcription factor activity"/>
    <property type="evidence" value="ECO:0007669"/>
    <property type="project" value="TreeGrafter"/>
</dbReference>
<organism evidence="4 5">
    <name type="scientific">Calditerricola satsumensis</name>
    <dbReference type="NCBI Taxonomy" id="373054"/>
    <lineage>
        <taxon>Bacteria</taxon>
        <taxon>Bacillati</taxon>
        <taxon>Bacillota</taxon>
        <taxon>Bacilli</taxon>
        <taxon>Bacillales</taxon>
        <taxon>Bacillaceae</taxon>
        <taxon>Calditerricola</taxon>
    </lineage>
</organism>
<dbReference type="GO" id="GO:0000976">
    <property type="term" value="F:transcription cis-regulatory region binding"/>
    <property type="evidence" value="ECO:0007669"/>
    <property type="project" value="TreeGrafter"/>
</dbReference>
<dbReference type="InterPro" id="IPR013570">
    <property type="entry name" value="Tscrpt_reg_YsiA_C"/>
</dbReference>
<dbReference type="AlphaFoldDB" id="A0A8J3B2J6"/>
<name>A0A8J3B2J6_9BACI</name>
<reference evidence="4" key="2">
    <citation type="submission" date="2020-09" db="EMBL/GenBank/DDBJ databases">
        <authorList>
            <person name="Sun Q."/>
            <person name="Ohkuma M."/>
        </authorList>
    </citation>
    <scope>NUCLEOTIDE SEQUENCE</scope>
    <source>
        <strain evidence="4">JCM 14719</strain>
    </source>
</reference>
<dbReference type="InterPro" id="IPR009057">
    <property type="entry name" value="Homeodomain-like_sf"/>
</dbReference>
<dbReference type="InterPro" id="IPR036271">
    <property type="entry name" value="Tet_transcr_reg_TetR-rel_C_sf"/>
</dbReference>
<dbReference type="Gene3D" id="1.10.357.10">
    <property type="entry name" value="Tetracycline Repressor, domain 2"/>
    <property type="match status" value="1"/>
</dbReference>
<dbReference type="Pfam" id="PF00440">
    <property type="entry name" value="TetR_N"/>
    <property type="match status" value="1"/>
</dbReference>